<gene>
    <name evidence="2" type="ORF">COY52_04745</name>
</gene>
<dbReference type="Proteomes" id="UP000229307">
    <property type="component" value="Unassembled WGS sequence"/>
</dbReference>
<evidence type="ECO:0000313" key="3">
    <source>
        <dbReference type="Proteomes" id="UP000229307"/>
    </source>
</evidence>
<feature type="signal peptide" evidence="1">
    <location>
        <begin position="1"/>
        <end position="22"/>
    </location>
</feature>
<proteinExistence type="predicted"/>
<name>A0A2M7SCV6_9BACT</name>
<dbReference type="AlphaFoldDB" id="A0A2M7SCV6"/>
<keyword evidence="1" id="KW-0732">Signal</keyword>
<comment type="caution">
    <text evidence="2">The sequence shown here is derived from an EMBL/GenBank/DDBJ whole genome shotgun (WGS) entry which is preliminary data.</text>
</comment>
<protein>
    <submittedName>
        <fullName evidence="2">Uncharacterized protein</fullName>
    </submittedName>
</protein>
<accession>A0A2M7SCV6</accession>
<feature type="chain" id="PRO_5014643599" evidence="1">
    <location>
        <begin position="23"/>
        <end position="138"/>
    </location>
</feature>
<sequence>MKKATCLLVAAGVLLCAGTAMAQWKRAKAPQKRSYYDLFGESLNCRLWSIGLVDINGLNGGSSLLKGEAWGFITDQGYKVNYSDKYKKVSATFKVGLHMWGVTGRPSFSTELFDVKLTPFTFQKIWFPGFQGTFKSPS</sequence>
<dbReference type="EMBL" id="PFMR01000127">
    <property type="protein sequence ID" value="PIZ17321.1"/>
    <property type="molecule type" value="Genomic_DNA"/>
</dbReference>
<organism evidence="2 3">
    <name type="scientific">Candidatus Desantisbacteria bacterium CG_4_10_14_0_8_um_filter_48_22</name>
    <dbReference type="NCBI Taxonomy" id="1974543"/>
    <lineage>
        <taxon>Bacteria</taxon>
        <taxon>Candidatus Desantisiibacteriota</taxon>
    </lineage>
</organism>
<evidence type="ECO:0000256" key="1">
    <source>
        <dbReference type="SAM" id="SignalP"/>
    </source>
</evidence>
<evidence type="ECO:0000313" key="2">
    <source>
        <dbReference type="EMBL" id="PIZ17321.1"/>
    </source>
</evidence>
<feature type="non-terminal residue" evidence="2">
    <location>
        <position position="138"/>
    </location>
</feature>
<reference evidence="3" key="1">
    <citation type="submission" date="2017-09" db="EMBL/GenBank/DDBJ databases">
        <title>Depth-based differentiation of microbial function through sediment-hosted aquifers and enrichment of novel symbionts in the deep terrestrial subsurface.</title>
        <authorList>
            <person name="Probst A.J."/>
            <person name="Ladd B."/>
            <person name="Jarett J.K."/>
            <person name="Geller-Mcgrath D.E."/>
            <person name="Sieber C.M.K."/>
            <person name="Emerson J.B."/>
            <person name="Anantharaman K."/>
            <person name="Thomas B.C."/>
            <person name="Malmstrom R."/>
            <person name="Stieglmeier M."/>
            <person name="Klingl A."/>
            <person name="Woyke T."/>
            <person name="Ryan C.M."/>
            <person name="Banfield J.F."/>
        </authorList>
    </citation>
    <scope>NUCLEOTIDE SEQUENCE [LARGE SCALE GENOMIC DNA]</scope>
</reference>